<organism evidence="1 2">
    <name type="scientific">Trifolium medium</name>
    <dbReference type="NCBI Taxonomy" id="97028"/>
    <lineage>
        <taxon>Eukaryota</taxon>
        <taxon>Viridiplantae</taxon>
        <taxon>Streptophyta</taxon>
        <taxon>Embryophyta</taxon>
        <taxon>Tracheophyta</taxon>
        <taxon>Spermatophyta</taxon>
        <taxon>Magnoliopsida</taxon>
        <taxon>eudicotyledons</taxon>
        <taxon>Gunneridae</taxon>
        <taxon>Pentapetalae</taxon>
        <taxon>rosids</taxon>
        <taxon>fabids</taxon>
        <taxon>Fabales</taxon>
        <taxon>Fabaceae</taxon>
        <taxon>Papilionoideae</taxon>
        <taxon>50 kb inversion clade</taxon>
        <taxon>NPAAA clade</taxon>
        <taxon>Hologalegina</taxon>
        <taxon>IRL clade</taxon>
        <taxon>Trifolieae</taxon>
        <taxon>Trifolium</taxon>
    </lineage>
</organism>
<dbReference type="Proteomes" id="UP000265520">
    <property type="component" value="Unassembled WGS sequence"/>
</dbReference>
<sequence length="27" mass="2927">MHSVNIDFPKPWTDDEDAAAVAEVVVA</sequence>
<reference evidence="1 2" key="1">
    <citation type="journal article" date="2018" name="Front. Plant Sci.">
        <title>Red Clover (Trifolium pratense) and Zigzag Clover (T. medium) - A Picture of Genomic Similarities and Differences.</title>
        <authorList>
            <person name="Dluhosova J."/>
            <person name="Istvanek J."/>
            <person name="Nedelnik J."/>
            <person name="Repkova J."/>
        </authorList>
    </citation>
    <scope>NUCLEOTIDE SEQUENCE [LARGE SCALE GENOMIC DNA]</scope>
    <source>
        <strain evidence="2">cv. 10/8</strain>
        <tissue evidence="1">Leaf</tissue>
    </source>
</reference>
<name>A0A392V3Q7_9FABA</name>
<comment type="caution">
    <text evidence="1">The sequence shown here is derived from an EMBL/GenBank/DDBJ whole genome shotgun (WGS) entry which is preliminary data.</text>
</comment>
<keyword evidence="2" id="KW-1185">Reference proteome</keyword>
<dbReference type="EMBL" id="LXQA011029970">
    <property type="protein sequence ID" value="MCI81879.1"/>
    <property type="molecule type" value="Genomic_DNA"/>
</dbReference>
<protein>
    <submittedName>
        <fullName evidence="1">Uncharacterized protein</fullName>
    </submittedName>
</protein>
<dbReference type="AlphaFoldDB" id="A0A392V3Q7"/>
<feature type="non-terminal residue" evidence="1">
    <location>
        <position position="27"/>
    </location>
</feature>
<evidence type="ECO:0000313" key="2">
    <source>
        <dbReference type="Proteomes" id="UP000265520"/>
    </source>
</evidence>
<proteinExistence type="predicted"/>
<accession>A0A392V3Q7</accession>
<evidence type="ECO:0000313" key="1">
    <source>
        <dbReference type="EMBL" id="MCI81879.1"/>
    </source>
</evidence>